<dbReference type="InterPro" id="IPR011009">
    <property type="entry name" value="Kinase-like_dom_sf"/>
</dbReference>
<dbReference type="PANTHER" id="PTHR24416:SF485">
    <property type="entry name" value="PROTO-ONCOGENE TYROSINE-PROTEIN KINASE RECEPTOR RET"/>
    <property type="match status" value="1"/>
</dbReference>
<feature type="domain" description="Protein kinase" evidence="6">
    <location>
        <begin position="1"/>
        <end position="129"/>
    </location>
</feature>
<dbReference type="SMART" id="SM00219">
    <property type="entry name" value="TyrKc"/>
    <property type="match status" value="1"/>
</dbReference>
<dbReference type="InterPro" id="IPR020635">
    <property type="entry name" value="Tyr_kinase_cat_dom"/>
</dbReference>
<reference evidence="7 8" key="1">
    <citation type="journal article" date="2020" name="Nature">
        <title>Six reference-quality genomes reveal evolution of bat adaptations.</title>
        <authorList>
            <person name="Jebb D."/>
            <person name="Huang Z."/>
            <person name="Pippel M."/>
            <person name="Hughes G.M."/>
            <person name="Lavrichenko K."/>
            <person name="Devanna P."/>
            <person name="Winkler S."/>
            <person name="Jermiin L.S."/>
            <person name="Skirmuntt E.C."/>
            <person name="Katzourakis A."/>
            <person name="Burkitt-Gray L."/>
            <person name="Ray D.A."/>
            <person name="Sullivan K.A.M."/>
            <person name="Roscito J.G."/>
            <person name="Kirilenko B.M."/>
            <person name="Davalos L.M."/>
            <person name="Corthals A.P."/>
            <person name="Power M.L."/>
            <person name="Jones G."/>
            <person name="Ransome R.D."/>
            <person name="Dechmann D.K.N."/>
            <person name="Locatelli A.G."/>
            <person name="Puechmaille S.J."/>
            <person name="Fedrigo O."/>
            <person name="Jarvis E.D."/>
            <person name="Hiller M."/>
            <person name="Vernes S.C."/>
            <person name="Myers E.W."/>
            <person name="Teeling E.C."/>
        </authorList>
    </citation>
    <scope>NUCLEOTIDE SEQUENCE [LARGE SCALE GENOMIC DNA]</scope>
    <source>
        <strain evidence="7">MRhiFer1</strain>
        <tissue evidence="7">Lung</tissue>
    </source>
</reference>
<dbReference type="Gene3D" id="1.10.510.10">
    <property type="entry name" value="Transferase(Phosphotransferase) domain 1"/>
    <property type="match status" value="1"/>
</dbReference>
<evidence type="ECO:0000256" key="1">
    <source>
        <dbReference type="ARBA" id="ARBA00022679"/>
    </source>
</evidence>
<dbReference type="Pfam" id="PF07714">
    <property type="entry name" value="PK_Tyr_Ser-Thr"/>
    <property type="match status" value="1"/>
</dbReference>
<dbReference type="FunFam" id="1.10.510.10:FF:001927">
    <property type="entry name" value="Receptor protein-tyrosine kinase"/>
    <property type="match status" value="1"/>
</dbReference>
<name>A0A7J7UYD5_RHIFE</name>
<keyword evidence="3" id="KW-0418">Kinase</keyword>
<dbReference type="PRINTS" id="PR00109">
    <property type="entry name" value="TYRKINASE"/>
</dbReference>
<keyword evidence="1" id="KW-0808">Transferase</keyword>
<evidence type="ECO:0000256" key="2">
    <source>
        <dbReference type="ARBA" id="ARBA00022741"/>
    </source>
</evidence>
<dbReference type="AlphaFoldDB" id="A0A7J7UYD5"/>
<proteinExistence type="predicted"/>
<evidence type="ECO:0000313" key="7">
    <source>
        <dbReference type="EMBL" id="KAF6317802.1"/>
    </source>
</evidence>
<dbReference type="PROSITE" id="PS50011">
    <property type="entry name" value="PROTEIN_KINASE_DOM"/>
    <property type="match status" value="1"/>
</dbReference>
<protein>
    <submittedName>
        <fullName evidence="7">Ret proto-oncogene</fullName>
    </submittedName>
</protein>
<keyword evidence="5" id="KW-0675">Receptor</keyword>
<sequence>MKISDFGLSRDVYEEDSYVKRSKGRIPVKWMAIESLFDHIYTTQSDVWSFGVLLWEIVTLGGNPYPGIPPERLFNLLKTGYRMERPDNCSEEMYSLMLQCWKQEPDKRPVFADISKDLEKMMVKRRDYLDLAASTPSDSLLYDDGLSEEETPLVDCNNAPLPRTLPSTWIENKLYGRISHAFTRF</sequence>
<evidence type="ECO:0000256" key="5">
    <source>
        <dbReference type="ARBA" id="ARBA00023170"/>
    </source>
</evidence>
<dbReference type="PANTHER" id="PTHR24416">
    <property type="entry name" value="TYROSINE-PROTEIN KINASE RECEPTOR"/>
    <property type="match status" value="1"/>
</dbReference>
<dbReference type="GO" id="GO:0005524">
    <property type="term" value="F:ATP binding"/>
    <property type="evidence" value="ECO:0007669"/>
    <property type="project" value="UniProtKB-KW"/>
</dbReference>
<dbReference type="GO" id="GO:0005886">
    <property type="term" value="C:plasma membrane"/>
    <property type="evidence" value="ECO:0007669"/>
    <property type="project" value="TreeGrafter"/>
</dbReference>
<evidence type="ECO:0000313" key="8">
    <source>
        <dbReference type="Proteomes" id="UP000585614"/>
    </source>
</evidence>
<keyword evidence="2" id="KW-0547">Nucleotide-binding</keyword>
<comment type="caution">
    <text evidence="7">The sequence shown here is derived from an EMBL/GenBank/DDBJ whole genome shotgun (WGS) entry which is preliminary data.</text>
</comment>
<keyword evidence="4" id="KW-0067">ATP-binding</keyword>
<dbReference type="InterPro" id="IPR050122">
    <property type="entry name" value="RTK"/>
</dbReference>
<gene>
    <name evidence="7" type="ORF">mRhiFer1_014262</name>
</gene>
<evidence type="ECO:0000256" key="3">
    <source>
        <dbReference type="ARBA" id="ARBA00022777"/>
    </source>
</evidence>
<dbReference type="EMBL" id="JACAGC010000015">
    <property type="protein sequence ID" value="KAF6317802.1"/>
    <property type="molecule type" value="Genomic_DNA"/>
</dbReference>
<organism evidence="7 8">
    <name type="scientific">Rhinolophus ferrumequinum</name>
    <name type="common">Greater horseshoe bat</name>
    <dbReference type="NCBI Taxonomy" id="59479"/>
    <lineage>
        <taxon>Eukaryota</taxon>
        <taxon>Metazoa</taxon>
        <taxon>Chordata</taxon>
        <taxon>Craniata</taxon>
        <taxon>Vertebrata</taxon>
        <taxon>Euteleostomi</taxon>
        <taxon>Mammalia</taxon>
        <taxon>Eutheria</taxon>
        <taxon>Laurasiatheria</taxon>
        <taxon>Chiroptera</taxon>
        <taxon>Yinpterochiroptera</taxon>
        <taxon>Rhinolophoidea</taxon>
        <taxon>Rhinolophidae</taxon>
        <taxon>Rhinolophinae</taxon>
        <taxon>Rhinolophus</taxon>
    </lineage>
</organism>
<dbReference type="Proteomes" id="UP000585614">
    <property type="component" value="Unassembled WGS sequence"/>
</dbReference>
<dbReference type="SUPFAM" id="SSF56112">
    <property type="entry name" value="Protein kinase-like (PK-like)"/>
    <property type="match status" value="1"/>
</dbReference>
<accession>A0A7J7UYD5</accession>
<dbReference type="InterPro" id="IPR001245">
    <property type="entry name" value="Ser-Thr/Tyr_kinase_cat_dom"/>
</dbReference>
<dbReference type="GO" id="GO:0004714">
    <property type="term" value="F:transmembrane receptor protein tyrosine kinase activity"/>
    <property type="evidence" value="ECO:0007669"/>
    <property type="project" value="TreeGrafter"/>
</dbReference>
<dbReference type="GO" id="GO:0007169">
    <property type="term" value="P:cell surface receptor protein tyrosine kinase signaling pathway"/>
    <property type="evidence" value="ECO:0007669"/>
    <property type="project" value="TreeGrafter"/>
</dbReference>
<dbReference type="InterPro" id="IPR000719">
    <property type="entry name" value="Prot_kinase_dom"/>
</dbReference>
<evidence type="ECO:0000256" key="4">
    <source>
        <dbReference type="ARBA" id="ARBA00022840"/>
    </source>
</evidence>
<evidence type="ECO:0000259" key="6">
    <source>
        <dbReference type="PROSITE" id="PS50011"/>
    </source>
</evidence>
<dbReference type="GO" id="GO:0043235">
    <property type="term" value="C:receptor complex"/>
    <property type="evidence" value="ECO:0007669"/>
    <property type="project" value="TreeGrafter"/>
</dbReference>